<feature type="region of interest" description="Disordered" evidence="2">
    <location>
        <begin position="1"/>
        <end position="68"/>
    </location>
</feature>
<dbReference type="GeneID" id="89941081"/>
<dbReference type="InterPro" id="IPR052449">
    <property type="entry name" value="STYX-Interacting_Phosphatase"/>
</dbReference>
<feature type="domain" description="Tyrosine specific protein phosphatases" evidence="3">
    <location>
        <begin position="221"/>
        <end position="288"/>
    </location>
</feature>
<protein>
    <recommendedName>
        <fullName evidence="3">Tyrosine specific protein phosphatases domain-containing protein</fullName>
    </recommendedName>
</protein>
<dbReference type="InterPro" id="IPR000387">
    <property type="entry name" value="Tyr_Pase_dom"/>
</dbReference>
<comment type="caution">
    <text evidence="4">The sequence shown here is derived from an EMBL/GenBank/DDBJ whole genome shotgun (WGS) entry which is preliminary data.</text>
</comment>
<dbReference type="Pfam" id="PF00782">
    <property type="entry name" value="DSPc"/>
    <property type="match status" value="1"/>
</dbReference>
<dbReference type="GO" id="GO:0005737">
    <property type="term" value="C:cytoplasm"/>
    <property type="evidence" value="ECO:0007669"/>
    <property type="project" value="TreeGrafter"/>
</dbReference>
<dbReference type="GO" id="GO:0062026">
    <property type="term" value="P:negative regulation of SCF-dependent proteasomal ubiquitin-dependent catabolic process"/>
    <property type="evidence" value="ECO:0007669"/>
    <property type="project" value="TreeGrafter"/>
</dbReference>
<accession>A0AAN6QIN8</accession>
<evidence type="ECO:0000259" key="3">
    <source>
        <dbReference type="PROSITE" id="PS50056"/>
    </source>
</evidence>
<dbReference type="Gene3D" id="3.90.190.10">
    <property type="entry name" value="Protein tyrosine phosphatase superfamily"/>
    <property type="match status" value="1"/>
</dbReference>
<reference evidence="4" key="1">
    <citation type="journal article" date="2023" name="Mol. Phylogenet. Evol.">
        <title>Genome-scale phylogeny and comparative genomics of the fungal order Sordariales.</title>
        <authorList>
            <person name="Hensen N."/>
            <person name="Bonometti L."/>
            <person name="Westerberg I."/>
            <person name="Brannstrom I.O."/>
            <person name="Guillou S."/>
            <person name="Cros-Aarteil S."/>
            <person name="Calhoun S."/>
            <person name="Haridas S."/>
            <person name="Kuo A."/>
            <person name="Mondo S."/>
            <person name="Pangilinan J."/>
            <person name="Riley R."/>
            <person name="LaButti K."/>
            <person name="Andreopoulos B."/>
            <person name="Lipzen A."/>
            <person name="Chen C."/>
            <person name="Yan M."/>
            <person name="Daum C."/>
            <person name="Ng V."/>
            <person name="Clum A."/>
            <person name="Steindorff A."/>
            <person name="Ohm R.A."/>
            <person name="Martin F."/>
            <person name="Silar P."/>
            <person name="Natvig D.O."/>
            <person name="Lalanne C."/>
            <person name="Gautier V."/>
            <person name="Ament-Velasquez S.L."/>
            <person name="Kruys A."/>
            <person name="Hutchinson M.I."/>
            <person name="Powell A.J."/>
            <person name="Barry K."/>
            <person name="Miller A.N."/>
            <person name="Grigoriev I.V."/>
            <person name="Debuchy R."/>
            <person name="Gladieux P."/>
            <person name="Hiltunen Thoren M."/>
            <person name="Johannesson H."/>
        </authorList>
    </citation>
    <scope>NUCLEOTIDE SEQUENCE</scope>
    <source>
        <strain evidence="4">CBS 508.74</strain>
    </source>
</reference>
<dbReference type="CDD" id="cd14498">
    <property type="entry name" value="DSP"/>
    <property type="match status" value="1"/>
</dbReference>
<reference evidence="4" key="2">
    <citation type="submission" date="2023-05" db="EMBL/GenBank/DDBJ databases">
        <authorList>
            <consortium name="Lawrence Berkeley National Laboratory"/>
            <person name="Steindorff A."/>
            <person name="Hensen N."/>
            <person name="Bonometti L."/>
            <person name="Westerberg I."/>
            <person name="Brannstrom I.O."/>
            <person name="Guillou S."/>
            <person name="Cros-Aarteil S."/>
            <person name="Calhoun S."/>
            <person name="Haridas S."/>
            <person name="Kuo A."/>
            <person name="Mondo S."/>
            <person name="Pangilinan J."/>
            <person name="Riley R."/>
            <person name="Labutti K."/>
            <person name="Andreopoulos B."/>
            <person name="Lipzen A."/>
            <person name="Chen C."/>
            <person name="Yanf M."/>
            <person name="Daum C."/>
            <person name="Ng V."/>
            <person name="Clum A."/>
            <person name="Ohm R."/>
            <person name="Martin F."/>
            <person name="Silar P."/>
            <person name="Natvig D."/>
            <person name="Lalanne C."/>
            <person name="Gautier V."/>
            <person name="Ament-Velasquez S.L."/>
            <person name="Kruys A."/>
            <person name="Hutchinson M.I."/>
            <person name="Powell A.J."/>
            <person name="Barry K."/>
            <person name="Miller A.N."/>
            <person name="Grigoriev I.V."/>
            <person name="Debuchy R."/>
            <person name="Gladieux P."/>
            <person name="Thoren M.H."/>
            <person name="Johannesson H."/>
        </authorList>
    </citation>
    <scope>NUCLEOTIDE SEQUENCE</scope>
    <source>
        <strain evidence="4">CBS 508.74</strain>
    </source>
</reference>
<evidence type="ECO:0000256" key="2">
    <source>
        <dbReference type="SAM" id="MobiDB-lite"/>
    </source>
</evidence>
<dbReference type="SMART" id="SM00195">
    <property type="entry name" value="DSPc"/>
    <property type="match status" value="1"/>
</dbReference>
<comment type="similarity">
    <text evidence="1">Belongs to the protein-tyrosine phosphatase family. Non-receptor class subfamily.</text>
</comment>
<dbReference type="InterPro" id="IPR020422">
    <property type="entry name" value="TYR_PHOSPHATASE_DUAL_dom"/>
</dbReference>
<keyword evidence="5" id="KW-1185">Reference proteome</keyword>
<organism evidence="4 5">
    <name type="scientific">Canariomyces notabilis</name>
    <dbReference type="NCBI Taxonomy" id="2074819"/>
    <lineage>
        <taxon>Eukaryota</taxon>
        <taxon>Fungi</taxon>
        <taxon>Dikarya</taxon>
        <taxon>Ascomycota</taxon>
        <taxon>Pezizomycotina</taxon>
        <taxon>Sordariomycetes</taxon>
        <taxon>Sordariomycetidae</taxon>
        <taxon>Sordariales</taxon>
        <taxon>Chaetomiaceae</taxon>
        <taxon>Canariomyces</taxon>
    </lineage>
</organism>
<dbReference type="InterPro" id="IPR000340">
    <property type="entry name" value="Dual-sp_phosphatase_cat-dom"/>
</dbReference>
<dbReference type="RefSeq" id="XP_064667916.1">
    <property type="nucleotide sequence ID" value="XM_064816956.1"/>
</dbReference>
<dbReference type="InterPro" id="IPR029021">
    <property type="entry name" value="Prot-tyrosine_phosphatase-like"/>
</dbReference>
<dbReference type="PROSITE" id="PS50056">
    <property type="entry name" value="TYR_PHOSPHATASE_2"/>
    <property type="match status" value="1"/>
</dbReference>
<feature type="compositionally biased region" description="Low complexity" evidence="2">
    <location>
        <begin position="48"/>
        <end position="66"/>
    </location>
</feature>
<dbReference type="GO" id="GO:0070372">
    <property type="term" value="P:regulation of ERK1 and ERK2 cascade"/>
    <property type="evidence" value="ECO:0007669"/>
    <property type="project" value="TreeGrafter"/>
</dbReference>
<dbReference type="PANTHER" id="PTHR46588:SF1">
    <property type="entry name" value="SERINE_THREONINE_TYROSINE-INTERACTING PROTEIN"/>
    <property type="match status" value="1"/>
</dbReference>
<evidence type="ECO:0000256" key="1">
    <source>
        <dbReference type="ARBA" id="ARBA00009649"/>
    </source>
</evidence>
<dbReference type="GO" id="GO:1990444">
    <property type="term" value="F:F-box domain binding"/>
    <property type="evidence" value="ECO:0007669"/>
    <property type="project" value="TreeGrafter"/>
</dbReference>
<dbReference type="AlphaFoldDB" id="A0AAN6QIN8"/>
<dbReference type="Proteomes" id="UP001302812">
    <property type="component" value="Unassembled WGS sequence"/>
</dbReference>
<proteinExistence type="inferred from homology"/>
<gene>
    <name evidence="4" type="ORF">N656DRAFT_791245</name>
</gene>
<evidence type="ECO:0000313" key="5">
    <source>
        <dbReference type="Proteomes" id="UP001302812"/>
    </source>
</evidence>
<dbReference type="PANTHER" id="PTHR46588">
    <property type="entry name" value="SERINE/THREONINE/TYROSINE-INTERACTING PROTEIN"/>
    <property type="match status" value="1"/>
</dbReference>
<dbReference type="SUPFAM" id="SSF52799">
    <property type="entry name" value="(Phosphotyrosine protein) phosphatases II"/>
    <property type="match status" value="1"/>
</dbReference>
<name>A0AAN6QIN8_9PEZI</name>
<sequence length="379" mass="40299">MMESDLPPSIQRNAQPTAPYSLRPPSPPFIYVPAVTHHHHHHQPPSSPNNKPSSNNLNNPDSSQSQTRAQPLMTITPSPLAIHTLPGPPHLTEEELWLITGKGKPQTASDPAANAWVYESRRRAQAVLDFLMLGPASVLKDKEFLAREGVSMVLDARDAARFGGAMGRVRGELVGLGVEVRTLLGDGDERASEGGGGGGVGQGPNKGLVAVFDGAAGKVNGHLLEVVRQSGGSSRPGKVLVVCETGNDRSAAVVAAYLMAVYGLDTVQAVQFLQLKRFCVVMGDEVKYMLQAYGDILKARADVARMGGSGGNKGMPRAAVAAQGQGQGKRRIEETRGGGGMDGEDDGDTWMMGEMDGERYAGRNNFVPFVEHDYSGLNL</sequence>
<dbReference type="EMBL" id="MU853351">
    <property type="protein sequence ID" value="KAK4110346.1"/>
    <property type="molecule type" value="Genomic_DNA"/>
</dbReference>
<dbReference type="GO" id="GO:0140096">
    <property type="term" value="F:catalytic activity, acting on a protein"/>
    <property type="evidence" value="ECO:0007669"/>
    <property type="project" value="UniProtKB-ARBA"/>
</dbReference>
<dbReference type="GO" id="GO:0005654">
    <property type="term" value="C:nucleoplasm"/>
    <property type="evidence" value="ECO:0007669"/>
    <property type="project" value="TreeGrafter"/>
</dbReference>
<feature type="region of interest" description="Disordered" evidence="2">
    <location>
        <begin position="308"/>
        <end position="347"/>
    </location>
</feature>
<evidence type="ECO:0000313" key="4">
    <source>
        <dbReference type="EMBL" id="KAK4110346.1"/>
    </source>
</evidence>